<name>A0A151P9K8_ALLMI</name>
<feature type="region of interest" description="Disordered" evidence="1">
    <location>
        <begin position="1"/>
        <end position="31"/>
    </location>
</feature>
<dbReference type="AlphaFoldDB" id="A0A151P9K8"/>
<protein>
    <submittedName>
        <fullName evidence="2">Uncharacterized protein</fullName>
    </submittedName>
</protein>
<accession>A0A151P9K8</accession>
<organism evidence="2 3">
    <name type="scientific">Alligator mississippiensis</name>
    <name type="common">American alligator</name>
    <dbReference type="NCBI Taxonomy" id="8496"/>
    <lineage>
        <taxon>Eukaryota</taxon>
        <taxon>Metazoa</taxon>
        <taxon>Chordata</taxon>
        <taxon>Craniata</taxon>
        <taxon>Vertebrata</taxon>
        <taxon>Euteleostomi</taxon>
        <taxon>Archelosauria</taxon>
        <taxon>Archosauria</taxon>
        <taxon>Crocodylia</taxon>
        <taxon>Alligatoridae</taxon>
        <taxon>Alligatorinae</taxon>
        <taxon>Alligator</taxon>
    </lineage>
</organism>
<reference evidence="2 3" key="1">
    <citation type="journal article" date="2012" name="Genome Biol.">
        <title>Sequencing three crocodilian genomes to illuminate the evolution of archosaurs and amniotes.</title>
        <authorList>
            <person name="St John J.A."/>
            <person name="Braun E.L."/>
            <person name="Isberg S.R."/>
            <person name="Miles L.G."/>
            <person name="Chong A.Y."/>
            <person name="Gongora J."/>
            <person name="Dalzell P."/>
            <person name="Moran C."/>
            <person name="Bed'hom B."/>
            <person name="Abzhanov A."/>
            <person name="Burgess S.C."/>
            <person name="Cooksey A.M."/>
            <person name="Castoe T.A."/>
            <person name="Crawford N.G."/>
            <person name="Densmore L.D."/>
            <person name="Drew J.C."/>
            <person name="Edwards S.V."/>
            <person name="Faircloth B.C."/>
            <person name="Fujita M.K."/>
            <person name="Greenwold M.J."/>
            <person name="Hoffmann F.G."/>
            <person name="Howard J.M."/>
            <person name="Iguchi T."/>
            <person name="Janes D.E."/>
            <person name="Khan S.Y."/>
            <person name="Kohno S."/>
            <person name="de Koning A.J."/>
            <person name="Lance S.L."/>
            <person name="McCarthy F.M."/>
            <person name="McCormack J.E."/>
            <person name="Merchant M.E."/>
            <person name="Peterson D.G."/>
            <person name="Pollock D.D."/>
            <person name="Pourmand N."/>
            <person name="Raney B.J."/>
            <person name="Roessler K.A."/>
            <person name="Sanford J.R."/>
            <person name="Sawyer R.H."/>
            <person name="Schmidt C.J."/>
            <person name="Triplett E.W."/>
            <person name="Tuberville T.D."/>
            <person name="Venegas-Anaya M."/>
            <person name="Howard J.T."/>
            <person name="Jarvis E.D."/>
            <person name="Guillette L.J.Jr."/>
            <person name="Glenn T.C."/>
            <person name="Green R.E."/>
            <person name="Ray D.A."/>
        </authorList>
    </citation>
    <scope>NUCLEOTIDE SEQUENCE [LARGE SCALE GENOMIC DNA]</scope>
    <source>
        <strain evidence="2">KSC_2009_1</strain>
    </source>
</reference>
<dbReference type="Proteomes" id="UP000050525">
    <property type="component" value="Unassembled WGS sequence"/>
</dbReference>
<gene>
    <name evidence="2" type="ORF">Y1Q_0021415</name>
</gene>
<feature type="region of interest" description="Disordered" evidence="1">
    <location>
        <begin position="105"/>
        <end position="134"/>
    </location>
</feature>
<dbReference type="EMBL" id="AKHW03000533">
    <property type="protein sequence ID" value="KYO45766.1"/>
    <property type="molecule type" value="Genomic_DNA"/>
</dbReference>
<evidence type="ECO:0000313" key="3">
    <source>
        <dbReference type="Proteomes" id="UP000050525"/>
    </source>
</evidence>
<proteinExistence type="predicted"/>
<sequence length="193" mass="21819">MESWPNLHAVGELKLSQRESQSRDIPGNAHNFDQDFAITGLDEERYDYDTVNDSTLEAMKGLQIFPAKPIQESEYIGKQYLEAWSAADISPDIKSCITIQHMASSSPQDLGKHQPVSERTEVPNVKGHPARRSRKPKIISVEDLSLLRHCQSNISRFLQNQRQAVNGLKQGKHSVKLTPFPCQRTQDSNLLKN</sequence>
<feature type="compositionally biased region" description="Basic and acidic residues" evidence="1">
    <location>
        <begin position="110"/>
        <end position="121"/>
    </location>
</feature>
<evidence type="ECO:0000256" key="1">
    <source>
        <dbReference type="SAM" id="MobiDB-lite"/>
    </source>
</evidence>
<evidence type="ECO:0000313" key="2">
    <source>
        <dbReference type="EMBL" id="KYO45766.1"/>
    </source>
</evidence>
<comment type="caution">
    <text evidence="2">The sequence shown here is derived from an EMBL/GenBank/DDBJ whole genome shotgun (WGS) entry which is preliminary data.</text>
</comment>
<keyword evidence="3" id="KW-1185">Reference proteome</keyword>